<sequence length="412" mass="47445">MIKQAEPSDLLSKNEPIFRQYLPKITPINKNSPIINEWDIPYTIKELSYYVHSHYRYYGKFPSAVAGQILEQYLPPSKDHYVLDNFCGSGTTLVEAKLRGIKSFGVDISWLSVLASNVKVTVLDLNALKKELNNLVLWFEKNNGSFSEPNDVFSKKWFDSSTARDLLVIQTYLLNLTDSHIRNFLIIAFIGIVRRVSKAHDGEVRPHINKKKKQRDVISAFSKKVNDMCNDHDKFQHNITDITSECILADNLHLPKQFNDGKCYLAISHPPYLNSFNYAAVFNLEFYWGNVFEDEYTQGNSKLYKTEMKAHPANESITEKYFNHLKICYEEIFKIQEEGGVLAVVIGDCTRNGQLVPVVDKSIEIIVSIGYKLKEINYRTTHYGLGKYAYNHRADYHGDQEEKKDGIIIFTK</sequence>
<gene>
    <name evidence="4" type="ORF">C9I43_00335</name>
</gene>
<evidence type="ECO:0000259" key="3">
    <source>
        <dbReference type="Pfam" id="PF01555"/>
    </source>
</evidence>
<dbReference type="Gene3D" id="3.40.50.150">
    <property type="entry name" value="Vaccinia Virus protein VP39"/>
    <property type="match status" value="2"/>
</dbReference>
<keyword evidence="1" id="KW-0489">Methyltransferase</keyword>
<keyword evidence="2" id="KW-0808">Transferase</keyword>
<evidence type="ECO:0000313" key="4">
    <source>
        <dbReference type="EMBL" id="PTA51824.1"/>
    </source>
</evidence>
<feature type="domain" description="DNA methylase N-4/N-6" evidence="3">
    <location>
        <begin position="43"/>
        <end position="110"/>
    </location>
</feature>
<proteinExistence type="predicted"/>
<dbReference type="SUPFAM" id="SSF53335">
    <property type="entry name" value="S-adenosyl-L-methionine-dependent methyltransferases"/>
    <property type="match status" value="3"/>
</dbReference>
<evidence type="ECO:0000256" key="1">
    <source>
        <dbReference type="ARBA" id="ARBA00022603"/>
    </source>
</evidence>
<dbReference type="EMBL" id="PYSG01000001">
    <property type="protein sequence ID" value="PTA51824.1"/>
    <property type="molecule type" value="Genomic_DNA"/>
</dbReference>
<dbReference type="Proteomes" id="UP000240506">
    <property type="component" value="Plasmid pWMBT7"/>
</dbReference>
<dbReference type="InterPro" id="IPR029063">
    <property type="entry name" value="SAM-dependent_MTases_sf"/>
</dbReference>
<name>A0ABX5HZP0_9GAMM</name>
<comment type="caution">
    <text evidence="4">The sequence shown here is derived from an EMBL/GenBank/DDBJ whole genome shotgun (WGS) entry which is preliminary data.</text>
</comment>
<evidence type="ECO:0000256" key="2">
    <source>
        <dbReference type="ARBA" id="ARBA00022679"/>
    </source>
</evidence>
<protein>
    <recommendedName>
        <fullName evidence="3">DNA methylase N-4/N-6 domain-containing protein</fullName>
    </recommendedName>
</protein>
<keyword evidence="5" id="KW-1185">Reference proteome</keyword>
<dbReference type="InterPro" id="IPR002941">
    <property type="entry name" value="DNA_methylase_N4/N6"/>
</dbReference>
<dbReference type="Pfam" id="PF01555">
    <property type="entry name" value="N6_N4_Mtase"/>
    <property type="match status" value="1"/>
</dbReference>
<keyword evidence="4" id="KW-0614">Plasmid</keyword>
<accession>A0ABX5HZP0</accession>
<reference evidence="4 5" key="1">
    <citation type="submission" date="2018-03" db="EMBL/GenBank/DDBJ databases">
        <authorList>
            <person name="Dailey F.E."/>
        </authorList>
    </citation>
    <scope>NUCLEOTIDE SEQUENCE [LARGE SCALE GENOMIC DNA]</scope>
    <source>
        <strain evidence="4 5">CW7</strain>
        <plasmid evidence="4 5">pWMBT7</plasmid>
    </source>
</reference>
<evidence type="ECO:0000313" key="5">
    <source>
        <dbReference type="Proteomes" id="UP000240506"/>
    </source>
</evidence>
<dbReference type="RefSeq" id="WP_107881383.1">
    <property type="nucleotide sequence ID" value="NZ_CM009684.1"/>
</dbReference>
<geneLocation type="plasmid" evidence="4 5">
    <name>pWMBT7</name>
</geneLocation>
<reference evidence="4 5" key="2">
    <citation type="submission" date="2018-04" db="EMBL/GenBank/DDBJ databases">
        <title>Genomic sequence of a freshwater isolate of Shewanella morhuae.</title>
        <authorList>
            <person name="Castillo D.E."/>
            <person name="Gram L."/>
        </authorList>
    </citation>
    <scope>NUCLEOTIDE SEQUENCE [LARGE SCALE GENOMIC DNA]</scope>
    <source>
        <strain evidence="4 5">CW7</strain>
        <plasmid evidence="4 5">pWMBT7</plasmid>
    </source>
</reference>
<organism evidence="4 5">
    <name type="scientific">Shewanella morhuae</name>
    <dbReference type="NCBI Taxonomy" id="365591"/>
    <lineage>
        <taxon>Bacteria</taxon>
        <taxon>Pseudomonadati</taxon>
        <taxon>Pseudomonadota</taxon>
        <taxon>Gammaproteobacteria</taxon>
        <taxon>Alteromonadales</taxon>
        <taxon>Shewanellaceae</taxon>
        <taxon>Shewanella</taxon>
    </lineage>
</organism>